<reference evidence="1 2" key="1">
    <citation type="submission" date="2021-03" db="EMBL/GenBank/DDBJ databases">
        <title>Sequencing the genomes of 1000 actinobacteria strains.</title>
        <authorList>
            <person name="Klenk H.-P."/>
        </authorList>
    </citation>
    <scope>NUCLEOTIDE SEQUENCE [LARGE SCALE GENOMIC DNA]</scope>
    <source>
        <strain evidence="1 2">DSM 18824</strain>
    </source>
</reference>
<dbReference type="EMBL" id="JAGINT010000001">
    <property type="protein sequence ID" value="MBP2351400.1"/>
    <property type="molecule type" value="Genomic_DNA"/>
</dbReference>
<keyword evidence="2" id="KW-1185">Reference proteome</keyword>
<evidence type="ECO:0000313" key="1">
    <source>
        <dbReference type="EMBL" id="MBP2351400.1"/>
    </source>
</evidence>
<dbReference type="Proteomes" id="UP000755585">
    <property type="component" value="Unassembled WGS sequence"/>
</dbReference>
<protein>
    <recommendedName>
        <fullName evidence="3">Exo-alpha-sialidase</fullName>
    </recommendedName>
</protein>
<comment type="caution">
    <text evidence="1">The sequence shown here is derived from an EMBL/GenBank/DDBJ whole genome shotgun (WGS) entry which is preliminary data.</text>
</comment>
<evidence type="ECO:0000313" key="2">
    <source>
        <dbReference type="Proteomes" id="UP000755585"/>
    </source>
</evidence>
<evidence type="ECO:0008006" key="3">
    <source>
        <dbReference type="Google" id="ProtNLM"/>
    </source>
</evidence>
<accession>A0ABS4UIF0</accession>
<proteinExistence type="predicted"/>
<sequence length="415" mass="45812">MSSPSRSLPVTTVTVGQPYVYGDNSGDNWIAALGADGTLYLPANDSGGFRLWERVAEALDLTAEEAEKLKGVHDAVYDPDEMVKRHLAEAEARGVAGSTVVFNTLTGDDPYSLVGTTITTMPEYYALDQQTIRDAQYFKANGLLPTEQLGDGCTWKSSGCTYVDGRLYWALTRNGYGEMAGDLLSRETQQNTTIIVSDDGGQTWSPKAEEALAHPTFPGTSFAAPYFIDYGESDERPHGAERYVYAMSNNGFWDNGDFLVLGRVSREKLARLNGADWEFLVGEDGADDANWGPDPSTARRVLERCGRLGRSGINYLADRGRYLTIRWHYPAGSGKVDWPESVGVTDETVWDFYESPTPWGPWVQCGAHAFFPAGYYVPAILPRWQSADRVYVLTAGDFRKPAEHYKLTVIPIELG</sequence>
<gene>
    <name evidence="1" type="ORF">JOF29_002483</name>
</gene>
<organism evidence="1 2">
    <name type="scientific">Kribbella aluminosa</name>
    <dbReference type="NCBI Taxonomy" id="416017"/>
    <lineage>
        <taxon>Bacteria</taxon>
        <taxon>Bacillati</taxon>
        <taxon>Actinomycetota</taxon>
        <taxon>Actinomycetes</taxon>
        <taxon>Propionibacteriales</taxon>
        <taxon>Kribbellaceae</taxon>
        <taxon>Kribbella</taxon>
    </lineage>
</organism>
<name>A0ABS4UIF0_9ACTN</name>
<dbReference type="RefSeq" id="WP_209694303.1">
    <property type="nucleotide sequence ID" value="NZ_BAAAVU010000042.1"/>
</dbReference>